<name>A0A1N6SI88_9MICO</name>
<dbReference type="RefSeq" id="WP_076405082.1">
    <property type="nucleotide sequence ID" value="NZ_FTMI01000004.1"/>
</dbReference>
<sequence length="184" mass="17502">MTTPVPTRRVGAALALLGAGIVDLGLVRGAFPAPSGLLALATGAGELVVALVLLARGPRPGRPTAVPRAGIALLLVATVAGVAVPVASGVPLSAGAAAAAALRVATACVLARPARVPADGPPARAGARLVALFSVSVVVAAVATFGLGGTDAARHAVPHGSHLPVLGHLPGHGPAHDGGPGTAP</sequence>
<gene>
    <name evidence="3" type="ORF">SAMN05518682_2335</name>
</gene>
<evidence type="ECO:0000313" key="3">
    <source>
        <dbReference type="EMBL" id="SIQ40759.1"/>
    </source>
</evidence>
<evidence type="ECO:0000313" key="4">
    <source>
        <dbReference type="Proteomes" id="UP000186235"/>
    </source>
</evidence>
<organism evidence="3 4">
    <name type="scientific">Cellulosimicrobium aquatile</name>
    <dbReference type="NCBI Taxonomy" id="1612203"/>
    <lineage>
        <taxon>Bacteria</taxon>
        <taxon>Bacillati</taxon>
        <taxon>Actinomycetota</taxon>
        <taxon>Actinomycetes</taxon>
        <taxon>Micrococcales</taxon>
        <taxon>Promicromonosporaceae</taxon>
        <taxon>Cellulosimicrobium</taxon>
    </lineage>
</organism>
<keyword evidence="2" id="KW-1133">Transmembrane helix</keyword>
<keyword evidence="2" id="KW-0472">Membrane</keyword>
<feature type="transmembrane region" description="Helical" evidence="2">
    <location>
        <begin position="37"/>
        <end position="57"/>
    </location>
</feature>
<keyword evidence="2" id="KW-0812">Transmembrane</keyword>
<protein>
    <submittedName>
        <fullName evidence="3">Uncharacterized protein</fullName>
    </submittedName>
</protein>
<feature type="transmembrane region" description="Helical" evidence="2">
    <location>
        <begin position="12"/>
        <end position="31"/>
    </location>
</feature>
<feature type="region of interest" description="Disordered" evidence="1">
    <location>
        <begin position="163"/>
        <end position="184"/>
    </location>
</feature>
<evidence type="ECO:0000256" key="2">
    <source>
        <dbReference type="SAM" id="Phobius"/>
    </source>
</evidence>
<dbReference type="EMBL" id="FTMI01000004">
    <property type="protein sequence ID" value="SIQ40759.1"/>
    <property type="molecule type" value="Genomic_DNA"/>
</dbReference>
<reference evidence="4" key="1">
    <citation type="submission" date="2017-01" db="EMBL/GenBank/DDBJ databases">
        <authorList>
            <person name="Varghese N."/>
            <person name="Submissions S."/>
        </authorList>
    </citation>
    <scope>NUCLEOTIDE SEQUENCE [LARGE SCALE GENOMIC DNA]</scope>
    <source>
        <strain evidence="4">3bp</strain>
    </source>
</reference>
<feature type="transmembrane region" description="Helical" evidence="2">
    <location>
        <begin position="69"/>
        <end position="88"/>
    </location>
</feature>
<proteinExistence type="predicted"/>
<dbReference type="Proteomes" id="UP000186235">
    <property type="component" value="Unassembled WGS sequence"/>
</dbReference>
<evidence type="ECO:0000256" key="1">
    <source>
        <dbReference type="SAM" id="MobiDB-lite"/>
    </source>
</evidence>
<dbReference type="AlphaFoldDB" id="A0A1N6SI88"/>
<keyword evidence="4" id="KW-1185">Reference proteome</keyword>
<feature type="transmembrane region" description="Helical" evidence="2">
    <location>
        <begin position="126"/>
        <end position="147"/>
    </location>
</feature>
<accession>A0A1N6SI88</accession>
<feature type="compositionally biased region" description="Low complexity" evidence="1">
    <location>
        <begin position="163"/>
        <end position="173"/>
    </location>
</feature>